<sequence length="56" mass="6622">MCIVMMRATKNYKITVCICPAFLQPFNMVYFMRWMIASWIFTLSNNIFNFSLLSLG</sequence>
<gene>
    <name evidence="1" type="ORF">SAMN04488571_1164</name>
</gene>
<keyword evidence="2" id="KW-1185">Reference proteome</keyword>
<protein>
    <submittedName>
        <fullName evidence="1">Uncharacterized protein</fullName>
    </submittedName>
</protein>
<proteinExistence type="predicted"/>
<dbReference type="EMBL" id="FNFT01000016">
    <property type="protein sequence ID" value="SDK49941.1"/>
    <property type="molecule type" value="Genomic_DNA"/>
</dbReference>
<dbReference type="AlphaFoldDB" id="A0A1G9CE51"/>
<evidence type="ECO:0000313" key="2">
    <source>
        <dbReference type="Proteomes" id="UP000326500"/>
    </source>
</evidence>
<organism evidence="1 2">
    <name type="scientific">Methanoculleus thermophilus</name>
    <dbReference type="NCBI Taxonomy" id="2200"/>
    <lineage>
        <taxon>Archaea</taxon>
        <taxon>Methanobacteriati</taxon>
        <taxon>Methanobacteriota</taxon>
        <taxon>Stenosarchaea group</taxon>
        <taxon>Methanomicrobia</taxon>
        <taxon>Methanomicrobiales</taxon>
        <taxon>Methanomicrobiaceae</taxon>
        <taxon>Methanoculleus</taxon>
    </lineage>
</organism>
<reference evidence="1 2" key="1">
    <citation type="submission" date="2016-10" db="EMBL/GenBank/DDBJ databases">
        <authorList>
            <person name="Varghese N."/>
            <person name="Submissions S."/>
        </authorList>
    </citation>
    <scope>NUCLEOTIDE SEQUENCE [LARGE SCALE GENOMIC DNA]</scope>
    <source>
        <strain evidence="1 2">DSM 2373</strain>
    </source>
</reference>
<accession>A0A1G9CE51</accession>
<evidence type="ECO:0000313" key="1">
    <source>
        <dbReference type="EMBL" id="SDK49941.1"/>
    </source>
</evidence>
<dbReference type="Proteomes" id="UP000326500">
    <property type="component" value="Unassembled WGS sequence"/>
</dbReference>
<name>A0A1G9CE51_9EURY</name>